<dbReference type="GO" id="GO:0016787">
    <property type="term" value="F:hydrolase activity"/>
    <property type="evidence" value="ECO:0007669"/>
    <property type="project" value="UniProtKB-KW"/>
</dbReference>
<dbReference type="GO" id="GO:0005829">
    <property type="term" value="C:cytosol"/>
    <property type="evidence" value="ECO:0007669"/>
    <property type="project" value="TreeGrafter"/>
</dbReference>
<keyword evidence="1" id="KW-0378">Hydrolase</keyword>
<dbReference type="InterPro" id="IPR023198">
    <property type="entry name" value="PGP-like_dom2"/>
</dbReference>
<reference evidence="2" key="1">
    <citation type="journal article" date="2013" name="Stand. Genomic Sci.">
        <title>Complete genome sequence of Coriobacterium glomerans type strain (PW2(T)) from the midgut of Pyrrhocoris apterus L. (red soldier bug).</title>
        <authorList>
            <person name="Stackebrandt E."/>
            <person name="Zeytun A."/>
            <person name="Lapidus A."/>
            <person name="Nolan M."/>
            <person name="Lucas S."/>
            <person name="Hammon N."/>
            <person name="Deshpande S."/>
            <person name="Cheng J.F."/>
            <person name="Tapia R."/>
            <person name="Goodwin L.A."/>
            <person name="Pitluck S."/>
            <person name="Liolios K."/>
            <person name="Pagani I."/>
            <person name="Ivanova N."/>
            <person name="Mavromatis K."/>
            <person name="Mikhailova N."/>
            <person name="Huntemann M."/>
            <person name="Pati A."/>
            <person name="Chen A."/>
            <person name="Palaniappan K."/>
            <person name="Chang Y.J."/>
            <person name="Land M."/>
            <person name="Hauser L."/>
            <person name="Rohde M."/>
            <person name="Pukall R."/>
            <person name="Goker M."/>
            <person name="Detter J.C."/>
            <person name="Woyke T."/>
            <person name="Bristow J."/>
            <person name="Eisen J.A."/>
            <person name="Markowitz V."/>
            <person name="Hugenholtz P."/>
            <person name="Kyrpides N.C."/>
            <person name="Klenk H.P."/>
        </authorList>
    </citation>
    <scope>NUCLEOTIDE SEQUENCE</scope>
    <source>
        <strain evidence="2">ATCC 49209 / DSM 20642 / JCM 10262 / PW2</strain>
    </source>
</reference>
<dbReference type="PANTHER" id="PTHR43434:SF20">
    <property type="entry name" value="5'-NUCLEOTIDASE"/>
    <property type="match status" value="1"/>
</dbReference>
<keyword evidence="2" id="KW-1185">Reference proteome</keyword>
<dbReference type="SFLD" id="SFLDS00003">
    <property type="entry name" value="Haloacid_Dehalogenase"/>
    <property type="match status" value="1"/>
</dbReference>
<dbReference type="InterPro" id="IPR041492">
    <property type="entry name" value="HAD_2"/>
</dbReference>
<dbReference type="HOGENOM" id="CLU_045011_19_4_11"/>
<proteinExistence type="predicted"/>
<dbReference type="EMBL" id="CP002628">
    <property type="protein sequence ID" value="AEB07305.1"/>
    <property type="molecule type" value="Genomic_DNA"/>
</dbReference>
<dbReference type="Gene3D" id="1.10.150.240">
    <property type="entry name" value="Putative phosphatase, domain 2"/>
    <property type="match status" value="1"/>
</dbReference>
<gene>
    <name evidence="1" type="ordered locus">Corgl_1202</name>
</gene>
<dbReference type="PANTHER" id="PTHR43434">
    <property type="entry name" value="PHOSPHOGLYCOLATE PHOSPHATASE"/>
    <property type="match status" value="1"/>
</dbReference>
<protein>
    <submittedName>
        <fullName evidence="1">HAD-superfamily hydrolase, subfamily IA, variant 3</fullName>
    </submittedName>
</protein>
<dbReference type="InterPro" id="IPR006439">
    <property type="entry name" value="HAD-SF_hydro_IA"/>
</dbReference>
<dbReference type="InterPro" id="IPR023214">
    <property type="entry name" value="HAD_sf"/>
</dbReference>
<dbReference type="STRING" id="700015.Corgl_1202"/>
<organism evidence="1 2">
    <name type="scientific">Coriobacterium glomerans (strain ATCC 49209 / DSM 20642 / JCM 10262 / PW2)</name>
    <dbReference type="NCBI Taxonomy" id="700015"/>
    <lineage>
        <taxon>Bacteria</taxon>
        <taxon>Bacillati</taxon>
        <taxon>Actinomycetota</taxon>
        <taxon>Coriobacteriia</taxon>
        <taxon>Coriobacteriales</taxon>
        <taxon>Coriobacteriaceae</taxon>
        <taxon>Coriobacterium</taxon>
    </lineage>
</organism>
<dbReference type="Proteomes" id="UP000006851">
    <property type="component" value="Chromosome"/>
</dbReference>
<dbReference type="RefSeq" id="WP_013709048.1">
    <property type="nucleotide sequence ID" value="NC_015389.1"/>
</dbReference>
<accession>F2N8C2</accession>
<dbReference type="eggNOG" id="COG0546">
    <property type="taxonomic scope" value="Bacteria"/>
</dbReference>
<dbReference type="Gene3D" id="3.40.50.1000">
    <property type="entry name" value="HAD superfamily/HAD-like"/>
    <property type="match status" value="1"/>
</dbReference>
<dbReference type="AlphaFoldDB" id="F2N8C2"/>
<dbReference type="KEGG" id="cgo:Corgl_1202"/>
<dbReference type="InterPro" id="IPR050155">
    <property type="entry name" value="HAD-like_hydrolase_sf"/>
</dbReference>
<evidence type="ECO:0000313" key="2">
    <source>
        <dbReference type="Proteomes" id="UP000006851"/>
    </source>
</evidence>
<name>F2N8C2_CORGP</name>
<dbReference type="InterPro" id="IPR036412">
    <property type="entry name" value="HAD-like_sf"/>
</dbReference>
<dbReference type="GO" id="GO:0004713">
    <property type="term" value="F:protein tyrosine kinase activity"/>
    <property type="evidence" value="ECO:0007669"/>
    <property type="project" value="TreeGrafter"/>
</dbReference>
<dbReference type="SUPFAM" id="SSF56784">
    <property type="entry name" value="HAD-like"/>
    <property type="match status" value="1"/>
</dbReference>
<evidence type="ECO:0000313" key="1">
    <source>
        <dbReference type="EMBL" id="AEB07305.1"/>
    </source>
</evidence>
<dbReference type="SFLD" id="SFLDG01129">
    <property type="entry name" value="C1.5:_HAD__Beta-PGM__Phosphata"/>
    <property type="match status" value="1"/>
</dbReference>
<dbReference type="NCBIfam" id="TIGR01549">
    <property type="entry name" value="HAD-SF-IA-v1"/>
    <property type="match status" value="1"/>
</dbReference>
<sequence>MEDVDATDLFLRPVVVFDFDGTLADTADSIKRTARHVLEEMGMPADEIDEARLNSMIGPPLEEGFHDLFGLTSAGSQRACARYRELYAQLDPSACPPMPHAIELVDMLGRQGRTLAVATSRREDVAERLLVQIGLRDSFAAVAGHLEPYRRTKAASIAAALEMCGARPADAVMVGDRFHDIEGAHELDVPAIGVYTGTAEPGELERSGADAILWGLEEAIIKMRRSS</sequence>
<dbReference type="Pfam" id="PF13419">
    <property type="entry name" value="HAD_2"/>
    <property type="match status" value="1"/>
</dbReference>